<dbReference type="PROSITE" id="PS50110">
    <property type="entry name" value="RESPONSE_REGULATORY"/>
    <property type="match status" value="1"/>
</dbReference>
<dbReference type="Proteomes" id="UP000231203">
    <property type="component" value="Unassembled WGS sequence"/>
</dbReference>
<name>A0A2G6MR03_9BACT</name>
<dbReference type="EMBL" id="PDTI01000040">
    <property type="protein sequence ID" value="PIE62517.1"/>
    <property type="molecule type" value="Genomic_DNA"/>
</dbReference>
<dbReference type="InterPro" id="IPR001789">
    <property type="entry name" value="Sig_transdc_resp-reg_receiver"/>
</dbReference>
<reference evidence="9 10" key="1">
    <citation type="submission" date="2017-10" db="EMBL/GenBank/DDBJ databases">
        <title>Novel microbial diversity and functional potential in the marine mammal oral microbiome.</title>
        <authorList>
            <person name="Dudek N.K."/>
            <person name="Sun C.L."/>
            <person name="Burstein D."/>
            <person name="Kantor R.S."/>
            <person name="Aliaga Goltsman D.S."/>
            <person name="Bik E.M."/>
            <person name="Thomas B.C."/>
            <person name="Banfield J.F."/>
            <person name="Relman D.A."/>
        </authorList>
    </citation>
    <scope>NUCLEOTIDE SEQUENCE [LARGE SCALE GENOMIC DNA]</scope>
    <source>
        <strain evidence="9">DOLJORAL78_47_202</strain>
    </source>
</reference>
<dbReference type="InterPro" id="IPR027417">
    <property type="entry name" value="P-loop_NTPase"/>
</dbReference>
<keyword evidence="3" id="KW-0805">Transcription regulation</keyword>
<feature type="domain" description="Response regulatory" evidence="8">
    <location>
        <begin position="5"/>
        <end position="121"/>
    </location>
</feature>
<dbReference type="SUPFAM" id="SSF52540">
    <property type="entry name" value="P-loop containing nucleoside triphosphate hydrolases"/>
    <property type="match status" value="1"/>
</dbReference>
<dbReference type="SMART" id="SM00448">
    <property type="entry name" value="REC"/>
    <property type="match status" value="1"/>
</dbReference>
<dbReference type="InterPro" id="IPR058031">
    <property type="entry name" value="AAA_lid_NorR"/>
</dbReference>
<evidence type="ECO:0000313" key="10">
    <source>
        <dbReference type="Proteomes" id="UP000231203"/>
    </source>
</evidence>
<dbReference type="FunFam" id="3.40.50.300:FF:000006">
    <property type="entry name" value="DNA-binding transcriptional regulator NtrC"/>
    <property type="match status" value="1"/>
</dbReference>
<comment type="caution">
    <text evidence="9">The sequence shown here is derived from an EMBL/GenBank/DDBJ whole genome shotgun (WGS) entry which is preliminary data.</text>
</comment>
<organism evidence="9 10">
    <name type="scientific">Desulfobacter postgatei</name>
    <dbReference type="NCBI Taxonomy" id="2293"/>
    <lineage>
        <taxon>Bacteria</taxon>
        <taxon>Pseudomonadati</taxon>
        <taxon>Thermodesulfobacteriota</taxon>
        <taxon>Desulfobacteria</taxon>
        <taxon>Desulfobacterales</taxon>
        <taxon>Desulfobacteraceae</taxon>
        <taxon>Desulfobacter</taxon>
    </lineage>
</organism>
<dbReference type="PROSITE" id="PS00676">
    <property type="entry name" value="SIGMA54_INTERACT_2"/>
    <property type="match status" value="1"/>
</dbReference>
<keyword evidence="1" id="KW-0547">Nucleotide-binding</keyword>
<feature type="domain" description="Sigma-54 factor interaction" evidence="7">
    <location>
        <begin position="146"/>
        <end position="375"/>
    </location>
</feature>
<dbReference type="Pfam" id="PF00158">
    <property type="entry name" value="Sigma54_activat"/>
    <property type="match status" value="1"/>
</dbReference>
<dbReference type="GO" id="GO:0000160">
    <property type="term" value="P:phosphorelay signal transduction system"/>
    <property type="evidence" value="ECO:0007669"/>
    <property type="project" value="InterPro"/>
</dbReference>
<dbReference type="InterPro" id="IPR011006">
    <property type="entry name" value="CheY-like_superfamily"/>
</dbReference>
<feature type="modified residue" description="4-aspartylphosphate" evidence="6">
    <location>
        <position position="56"/>
    </location>
</feature>
<evidence type="ECO:0000256" key="4">
    <source>
        <dbReference type="ARBA" id="ARBA00023125"/>
    </source>
</evidence>
<keyword evidence="2" id="KW-0067">ATP-binding</keyword>
<dbReference type="Pfam" id="PF00072">
    <property type="entry name" value="Response_reg"/>
    <property type="match status" value="1"/>
</dbReference>
<dbReference type="PROSITE" id="PS50045">
    <property type="entry name" value="SIGMA54_INTERACT_4"/>
    <property type="match status" value="1"/>
</dbReference>
<sequence>MNEFSILLVDDNKDFLNGMIRNLKKKFPDRQIIGVLSGKEALTVLTDQHVGVMLSDLRMPGISGQELLQETKKINPNICVIMITGHGTVETAVKSLKLGAWDFLTKPVERQALYHTVERAVEHYGLSNENKRLIKVIKDLKTGRILLGQSPVMQQLQKQVETIAATDYTVLITGESGSGKEFIARNIHTFSKRKNRSCHALNCPTIPKGLLESELFGHVRGAFTGADRDRSGFFMSADKGTLILDEIGDIAPAIQAKLLKFLQDKEVKPVGSSVSKQADVRIIALTNQNLEEKIRSGTFREDLYYRLNVLSVTVPPLRDRKEDIPALVRKFILKSCRELDVDSMDIDPTALGYLAGQSWPGNVRELLNYVRRLVVFSNGNTIDLPLIRVVQGERQPCREETKQGTSDYKEAKKEALDEFARSYLHEIS</sequence>
<dbReference type="SUPFAM" id="SSF52172">
    <property type="entry name" value="CheY-like"/>
    <property type="match status" value="1"/>
</dbReference>
<protein>
    <submittedName>
        <fullName evidence="9">DNA-binding response regulator</fullName>
    </submittedName>
</protein>
<dbReference type="InterPro" id="IPR025662">
    <property type="entry name" value="Sigma_54_int_dom_ATP-bd_1"/>
</dbReference>
<dbReference type="AlphaFoldDB" id="A0A2G6MR03"/>
<evidence type="ECO:0000256" key="2">
    <source>
        <dbReference type="ARBA" id="ARBA00022840"/>
    </source>
</evidence>
<dbReference type="InterPro" id="IPR002078">
    <property type="entry name" value="Sigma_54_int"/>
</dbReference>
<evidence type="ECO:0000259" key="8">
    <source>
        <dbReference type="PROSITE" id="PS50110"/>
    </source>
</evidence>
<dbReference type="GO" id="GO:0005524">
    <property type="term" value="F:ATP binding"/>
    <property type="evidence" value="ECO:0007669"/>
    <property type="project" value="UniProtKB-KW"/>
</dbReference>
<dbReference type="GO" id="GO:0006355">
    <property type="term" value="P:regulation of DNA-templated transcription"/>
    <property type="evidence" value="ECO:0007669"/>
    <property type="project" value="InterPro"/>
</dbReference>
<evidence type="ECO:0000256" key="5">
    <source>
        <dbReference type="ARBA" id="ARBA00023163"/>
    </source>
</evidence>
<evidence type="ECO:0000256" key="1">
    <source>
        <dbReference type="ARBA" id="ARBA00022741"/>
    </source>
</evidence>
<dbReference type="PROSITE" id="PS00675">
    <property type="entry name" value="SIGMA54_INTERACT_1"/>
    <property type="match status" value="1"/>
</dbReference>
<dbReference type="PANTHER" id="PTHR32071">
    <property type="entry name" value="TRANSCRIPTIONAL REGULATORY PROTEIN"/>
    <property type="match status" value="1"/>
</dbReference>
<proteinExistence type="predicted"/>
<keyword evidence="6" id="KW-0597">Phosphoprotein</keyword>
<dbReference type="InterPro" id="IPR025943">
    <property type="entry name" value="Sigma_54_int_dom_ATP-bd_2"/>
</dbReference>
<evidence type="ECO:0000256" key="3">
    <source>
        <dbReference type="ARBA" id="ARBA00023015"/>
    </source>
</evidence>
<dbReference type="Gene3D" id="3.40.50.2300">
    <property type="match status" value="1"/>
</dbReference>
<dbReference type="GO" id="GO:0003677">
    <property type="term" value="F:DNA binding"/>
    <property type="evidence" value="ECO:0007669"/>
    <property type="project" value="UniProtKB-KW"/>
</dbReference>
<dbReference type="CDD" id="cd00009">
    <property type="entry name" value="AAA"/>
    <property type="match status" value="1"/>
</dbReference>
<dbReference type="InterPro" id="IPR003593">
    <property type="entry name" value="AAA+_ATPase"/>
</dbReference>
<accession>A0A2G6MR03</accession>
<dbReference type="Gene3D" id="3.40.50.300">
    <property type="entry name" value="P-loop containing nucleotide triphosphate hydrolases"/>
    <property type="match status" value="1"/>
</dbReference>
<dbReference type="SMART" id="SM00382">
    <property type="entry name" value="AAA"/>
    <property type="match status" value="1"/>
</dbReference>
<dbReference type="PROSITE" id="PS00688">
    <property type="entry name" value="SIGMA54_INTERACT_3"/>
    <property type="match status" value="1"/>
</dbReference>
<evidence type="ECO:0000256" key="6">
    <source>
        <dbReference type="PROSITE-ProRule" id="PRU00169"/>
    </source>
</evidence>
<evidence type="ECO:0000313" key="9">
    <source>
        <dbReference type="EMBL" id="PIE62517.1"/>
    </source>
</evidence>
<gene>
    <name evidence="9" type="ORF">CSA25_04850</name>
</gene>
<evidence type="ECO:0000259" key="7">
    <source>
        <dbReference type="PROSITE" id="PS50045"/>
    </source>
</evidence>
<dbReference type="Gene3D" id="1.10.8.60">
    <property type="match status" value="1"/>
</dbReference>
<dbReference type="Pfam" id="PF25601">
    <property type="entry name" value="AAA_lid_14"/>
    <property type="match status" value="1"/>
</dbReference>
<dbReference type="InterPro" id="IPR025944">
    <property type="entry name" value="Sigma_54_int_dom_CS"/>
</dbReference>
<keyword evidence="4 9" id="KW-0238">DNA-binding</keyword>
<keyword evidence="5" id="KW-0804">Transcription</keyword>